<evidence type="ECO:0000313" key="3">
    <source>
        <dbReference type="Proteomes" id="UP001295684"/>
    </source>
</evidence>
<comment type="caution">
    <text evidence="2">The sequence shown here is derived from an EMBL/GenBank/DDBJ whole genome shotgun (WGS) entry which is preliminary data.</text>
</comment>
<organism evidence="2 3">
    <name type="scientific">Euplotes crassus</name>
    <dbReference type="NCBI Taxonomy" id="5936"/>
    <lineage>
        <taxon>Eukaryota</taxon>
        <taxon>Sar</taxon>
        <taxon>Alveolata</taxon>
        <taxon>Ciliophora</taxon>
        <taxon>Intramacronucleata</taxon>
        <taxon>Spirotrichea</taxon>
        <taxon>Hypotrichia</taxon>
        <taxon>Euplotida</taxon>
        <taxon>Euplotidae</taxon>
        <taxon>Moneuplotes</taxon>
    </lineage>
</organism>
<accession>A0AAD2D157</accession>
<keyword evidence="1" id="KW-0472">Membrane</keyword>
<sequence>MFLTFLIAVVMSKKSYLSKFRSSPDLDVDKFLHLLDKNRAKIEPLMQGLKLLVIGFQTYALPINAILRFINIFISLILNIFKCDTLICITPAMVLAKFFYEFRNFARSSITELDYGYYNLIYCYAKKLFGVISMVVRQEGLETYSKNSGCIRMRIGQYFMPTFEGNDTSHCSQFDDIIISLSEQPVDPSPDYRSLLLKLSMIVILLALNLVAFQLLVQEFEIFEDLCQVIQSSQPSQPLTMEFDSEACLIHHELRSMSMDSMQLPQIREELGESCSYDSEPCGSFRLKTKVRGSSAFILSDVASKDE</sequence>
<proteinExistence type="predicted"/>
<evidence type="ECO:0000313" key="2">
    <source>
        <dbReference type="EMBL" id="CAI2376491.1"/>
    </source>
</evidence>
<evidence type="ECO:0000256" key="1">
    <source>
        <dbReference type="SAM" id="Phobius"/>
    </source>
</evidence>
<gene>
    <name evidence="2" type="ORF">ECRASSUSDP1_LOCUS17861</name>
</gene>
<keyword evidence="1" id="KW-0812">Transmembrane</keyword>
<protein>
    <submittedName>
        <fullName evidence="2">Uncharacterized protein</fullName>
    </submittedName>
</protein>
<dbReference type="AlphaFoldDB" id="A0AAD2D157"/>
<reference evidence="2" key="1">
    <citation type="submission" date="2023-07" db="EMBL/GenBank/DDBJ databases">
        <authorList>
            <consortium name="AG Swart"/>
            <person name="Singh M."/>
            <person name="Singh A."/>
            <person name="Seah K."/>
            <person name="Emmerich C."/>
        </authorList>
    </citation>
    <scope>NUCLEOTIDE SEQUENCE</scope>
    <source>
        <strain evidence="2">DP1</strain>
    </source>
</reference>
<name>A0AAD2D157_EUPCR</name>
<feature type="transmembrane region" description="Helical" evidence="1">
    <location>
        <begin position="59"/>
        <end position="81"/>
    </location>
</feature>
<dbReference type="EMBL" id="CAMPGE010018051">
    <property type="protein sequence ID" value="CAI2376491.1"/>
    <property type="molecule type" value="Genomic_DNA"/>
</dbReference>
<dbReference type="Proteomes" id="UP001295684">
    <property type="component" value="Unassembled WGS sequence"/>
</dbReference>
<keyword evidence="1" id="KW-1133">Transmembrane helix</keyword>
<keyword evidence="3" id="KW-1185">Reference proteome</keyword>
<feature type="transmembrane region" description="Helical" evidence="1">
    <location>
        <begin position="195"/>
        <end position="217"/>
    </location>
</feature>